<evidence type="ECO:0000313" key="1">
    <source>
        <dbReference type="EMBL" id="HGS86992.1"/>
    </source>
</evidence>
<dbReference type="InterPro" id="IPR036249">
    <property type="entry name" value="Thioredoxin-like_sf"/>
</dbReference>
<sequence>MPDNPASPTAGFPVRRVYICGNGKCTDRPASQRVFEHLLSLIQAYHLDDFDAPARVKCQLAGCLDVCKNGATLVIQPDGIYYWNIDEKSVERIFFQHLLNNQPVEELMYRPKD</sequence>
<comment type="caution">
    <text evidence="1">The sequence shown here is derived from an EMBL/GenBank/DDBJ whole genome shotgun (WGS) entry which is preliminary data.</text>
</comment>
<gene>
    <name evidence="1" type="ORF">ENT17_05170</name>
</gene>
<protein>
    <submittedName>
        <fullName evidence="1">(2Fe-2S) ferredoxin domain-containing protein</fullName>
    </submittedName>
</protein>
<proteinExistence type="predicted"/>
<name>A0A7C4Q481_9CHLR</name>
<accession>A0A7C4Q481</accession>
<dbReference type="Gene3D" id="3.40.30.10">
    <property type="entry name" value="Glutaredoxin"/>
    <property type="match status" value="1"/>
</dbReference>
<dbReference type="AlphaFoldDB" id="A0A7C4Q481"/>
<reference evidence="1" key="1">
    <citation type="journal article" date="2020" name="mSystems">
        <title>Genome- and Community-Level Interaction Insights into Carbon Utilization and Element Cycling Functions of Hydrothermarchaeota in Hydrothermal Sediment.</title>
        <authorList>
            <person name="Zhou Z."/>
            <person name="Liu Y."/>
            <person name="Xu W."/>
            <person name="Pan J."/>
            <person name="Luo Z.H."/>
            <person name="Li M."/>
        </authorList>
    </citation>
    <scope>NUCLEOTIDE SEQUENCE [LARGE SCALE GENOMIC DNA]</scope>
    <source>
        <strain evidence="1">SpSt-556</strain>
    </source>
</reference>
<organism evidence="1">
    <name type="scientific">Bellilinea caldifistulae</name>
    <dbReference type="NCBI Taxonomy" id="360411"/>
    <lineage>
        <taxon>Bacteria</taxon>
        <taxon>Bacillati</taxon>
        <taxon>Chloroflexota</taxon>
        <taxon>Anaerolineae</taxon>
        <taxon>Anaerolineales</taxon>
        <taxon>Anaerolineaceae</taxon>
        <taxon>Bellilinea</taxon>
    </lineage>
</organism>
<dbReference type="EMBL" id="DSXR01000052">
    <property type="protein sequence ID" value="HGS86992.1"/>
    <property type="molecule type" value="Genomic_DNA"/>
</dbReference>
<dbReference type="CDD" id="cd02980">
    <property type="entry name" value="TRX_Fd_family"/>
    <property type="match status" value="1"/>
</dbReference>
<dbReference type="SUPFAM" id="SSF52833">
    <property type="entry name" value="Thioredoxin-like"/>
    <property type="match status" value="1"/>
</dbReference>